<dbReference type="OrthoDB" id="2529858at2759"/>
<dbReference type="EMBL" id="SOZI01000177">
    <property type="protein sequence ID" value="TNY17759.1"/>
    <property type="molecule type" value="Genomic_DNA"/>
</dbReference>
<comment type="caution">
    <text evidence="3">The sequence shown here is derived from an EMBL/GenBank/DDBJ whole genome shotgun (WGS) entry which is preliminary data.</text>
</comment>
<evidence type="ECO:0008006" key="5">
    <source>
        <dbReference type="Google" id="ProtNLM"/>
    </source>
</evidence>
<feature type="chain" id="PRO_5022826043" description="Proteophosphoglycan ppg4" evidence="2">
    <location>
        <begin position="27"/>
        <end position="430"/>
    </location>
</feature>
<sequence length="430" mass="43594">MHYASSSSMTVALVATAALFASQAEALPTSRSTSTVARRAHIASHHTHNVARAAPAADDSATALGDHSIVVDASTSSAGGQGGIKNSTINLTSISKRKADREGTFSSFSRVVRSLFGRAVPAAPAVFKALPLTYSPPVSSGVASSSAHKKRRSHKKRRTVKKPRANAPLKGNTRTLPSGLVIELGAQHTHEHITNVKRKRAQAQAAAQMPHDRRATNYTLVEAQASAYSAAVAALGDSEPTATPVVDAQAAIPTSFVNFTAPLPAVNLNDIEGAVPVPAAEQLSPVTLTITLVPSGLNGALVDAAHLRPTPTASSSFVAAASPSASASASSSSVPNPKASASVAALAALSASRARDASPDPASTAALAAISAYTPPAASASAAPAASVASAARMERRVVARAPGARAQARRRAAVAQVAQPVVKYYPAPA</sequence>
<reference evidence="3 4" key="1">
    <citation type="submission" date="2019-03" db="EMBL/GenBank/DDBJ databases">
        <title>Rhodosporidium diobovatum UCD-FST 08-225 genome sequencing, assembly, and annotation.</title>
        <authorList>
            <person name="Fakankun I.U."/>
            <person name="Fristensky B."/>
            <person name="Levin D.B."/>
        </authorList>
    </citation>
    <scope>NUCLEOTIDE SEQUENCE [LARGE SCALE GENOMIC DNA]</scope>
    <source>
        <strain evidence="3 4">UCD-FST 08-225</strain>
    </source>
</reference>
<evidence type="ECO:0000313" key="4">
    <source>
        <dbReference type="Proteomes" id="UP000311382"/>
    </source>
</evidence>
<feature type="compositionally biased region" description="Basic residues" evidence="1">
    <location>
        <begin position="147"/>
        <end position="164"/>
    </location>
</feature>
<accession>A0A5C5FN91</accession>
<feature type="region of interest" description="Disordered" evidence="1">
    <location>
        <begin position="136"/>
        <end position="174"/>
    </location>
</feature>
<name>A0A5C5FN91_9BASI</name>
<evidence type="ECO:0000256" key="2">
    <source>
        <dbReference type="SAM" id="SignalP"/>
    </source>
</evidence>
<gene>
    <name evidence="3" type="ORF">DMC30DRAFT_91435</name>
</gene>
<protein>
    <recommendedName>
        <fullName evidence="5">Proteophosphoglycan ppg4</fullName>
    </recommendedName>
</protein>
<feature type="signal peptide" evidence="2">
    <location>
        <begin position="1"/>
        <end position="26"/>
    </location>
</feature>
<keyword evidence="4" id="KW-1185">Reference proteome</keyword>
<organism evidence="3 4">
    <name type="scientific">Rhodotorula diobovata</name>
    <dbReference type="NCBI Taxonomy" id="5288"/>
    <lineage>
        <taxon>Eukaryota</taxon>
        <taxon>Fungi</taxon>
        <taxon>Dikarya</taxon>
        <taxon>Basidiomycota</taxon>
        <taxon>Pucciniomycotina</taxon>
        <taxon>Microbotryomycetes</taxon>
        <taxon>Sporidiobolales</taxon>
        <taxon>Sporidiobolaceae</taxon>
        <taxon>Rhodotorula</taxon>
    </lineage>
</organism>
<evidence type="ECO:0000313" key="3">
    <source>
        <dbReference type="EMBL" id="TNY17759.1"/>
    </source>
</evidence>
<evidence type="ECO:0000256" key="1">
    <source>
        <dbReference type="SAM" id="MobiDB-lite"/>
    </source>
</evidence>
<dbReference type="AlphaFoldDB" id="A0A5C5FN91"/>
<proteinExistence type="predicted"/>
<feature type="compositionally biased region" description="Low complexity" evidence="1">
    <location>
        <begin position="136"/>
        <end position="146"/>
    </location>
</feature>
<keyword evidence="2" id="KW-0732">Signal</keyword>
<dbReference type="Proteomes" id="UP000311382">
    <property type="component" value="Unassembled WGS sequence"/>
</dbReference>